<feature type="transmembrane region" description="Helical" evidence="6">
    <location>
        <begin position="81"/>
        <end position="101"/>
    </location>
</feature>
<dbReference type="InterPro" id="IPR050638">
    <property type="entry name" value="AA-Vitamin_Transporters"/>
</dbReference>
<keyword evidence="5 6" id="KW-0472">Membrane</keyword>
<dbReference type="SUPFAM" id="SSF103481">
    <property type="entry name" value="Multidrug resistance efflux transporter EmrE"/>
    <property type="match status" value="2"/>
</dbReference>
<feature type="transmembrane region" description="Helical" evidence="6">
    <location>
        <begin position="20"/>
        <end position="43"/>
    </location>
</feature>
<feature type="transmembrane region" description="Helical" evidence="6">
    <location>
        <begin position="138"/>
        <end position="156"/>
    </location>
</feature>
<name>A0A0S7BTI4_9BACT</name>
<feature type="domain" description="EamA" evidence="7">
    <location>
        <begin position="137"/>
        <end position="272"/>
    </location>
</feature>
<reference evidence="8" key="1">
    <citation type="journal article" date="2015" name="Genome Announc.">
        <title>Draft Genome Sequence of Bacteroidales Strain TBC1, a Novel Isolate from a Methanogenic Wastewater Treatment System.</title>
        <authorList>
            <person name="Tourlousse D.M."/>
            <person name="Matsuura N."/>
            <person name="Sun L."/>
            <person name="Toyonaga M."/>
            <person name="Kuroda K."/>
            <person name="Ohashi A."/>
            <person name="Cruz R."/>
            <person name="Yamaguchi T."/>
            <person name="Sekiguchi Y."/>
        </authorList>
    </citation>
    <scope>NUCLEOTIDE SEQUENCE [LARGE SCALE GENOMIC DNA]</scope>
    <source>
        <strain evidence="8">TBC1</strain>
    </source>
</reference>
<keyword evidence="9" id="KW-1185">Reference proteome</keyword>
<evidence type="ECO:0000256" key="4">
    <source>
        <dbReference type="ARBA" id="ARBA00022989"/>
    </source>
</evidence>
<keyword evidence="3 6" id="KW-0812">Transmembrane</keyword>
<evidence type="ECO:0000256" key="3">
    <source>
        <dbReference type="ARBA" id="ARBA00022692"/>
    </source>
</evidence>
<dbReference type="EMBL" id="DF968183">
    <property type="protein sequence ID" value="GAP44213.1"/>
    <property type="molecule type" value="Genomic_DNA"/>
</dbReference>
<dbReference type="Proteomes" id="UP000053091">
    <property type="component" value="Unassembled WGS sequence"/>
</dbReference>
<evidence type="ECO:0000256" key="5">
    <source>
        <dbReference type="ARBA" id="ARBA00023136"/>
    </source>
</evidence>
<evidence type="ECO:0000313" key="8">
    <source>
        <dbReference type="EMBL" id="GAP44213.1"/>
    </source>
</evidence>
<dbReference type="AlphaFoldDB" id="A0A0S7BTI4"/>
<feature type="transmembrane region" description="Helical" evidence="6">
    <location>
        <begin position="108"/>
        <end position="126"/>
    </location>
</feature>
<feature type="transmembrane region" description="Helical" evidence="6">
    <location>
        <begin position="232"/>
        <end position="251"/>
    </location>
</feature>
<evidence type="ECO:0000259" key="7">
    <source>
        <dbReference type="Pfam" id="PF00892"/>
    </source>
</evidence>
<feature type="transmembrane region" description="Helical" evidence="6">
    <location>
        <begin position="201"/>
        <end position="225"/>
    </location>
</feature>
<dbReference type="InterPro" id="IPR037185">
    <property type="entry name" value="EmrE-like"/>
</dbReference>
<protein>
    <submittedName>
        <fullName evidence="8">Permease</fullName>
    </submittedName>
</protein>
<comment type="subcellular location">
    <subcellularLocation>
        <location evidence="1">Cell membrane</location>
        <topology evidence="1">Multi-pass membrane protein</topology>
    </subcellularLocation>
</comment>
<dbReference type="Pfam" id="PF00892">
    <property type="entry name" value="EamA"/>
    <property type="match status" value="2"/>
</dbReference>
<dbReference type="InterPro" id="IPR000620">
    <property type="entry name" value="EamA_dom"/>
</dbReference>
<evidence type="ECO:0000313" key="9">
    <source>
        <dbReference type="Proteomes" id="UP000053091"/>
    </source>
</evidence>
<feature type="domain" description="EamA" evidence="7">
    <location>
        <begin position="1"/>
        <end position="125"/>
    </location>
</feature>
<dbReference type="STRING" id="1678841.TBC1_1213"/>
<evidence type="ECO:0000256" key="6">
    <source>
        <dbReference type="SAM" id="Phobius"/>
    </source>
</evidence>
<keyword evidence="4 6" id="KW-1133">Transmembrane helix</keyword>
<dbReference type="GO" id="GO:0005886">
    <property type="term" value="C:plasma membrane"/>
    <property type="evidence" value="ECO:0007669"/>
    <property type="project" value="UniProtKB-SubCell"/>
</dbReference>
<accession>A0A0S7BTI4</accession>
<sequence>MLFWGMTFVWSKIALGYYEPITIIFIRLVISSAILALTVKLWGKQQKIDRADHKWFLMLALAQPFFYFLGENYGLKYVSSTVSSVIIATIPLFSPFAAFMFTREKTGIFSWLGIVVSFAGILVMILNPDLSLNAAPKGIAFLFLAVFSAVIYSAFVKKLTGKYNALTIIARQNLLGALYFLPLFLFFDFESFILVKPTQSLVLAILQLAVFGSCLAYIFFIMAVAKLGMVKANIFTNLIPVFTAVFSYFVLSEVFNIQKISGIILVVMGIVVSQSREISQLITKDRVKLKTPKPQL</sequence>
<dbReference type="PANTHER" id="PTHR32322:SF18">
    <property type="entry name" value="S-ADENOSYLMETHIONINE_S-ADENOSYLHOMOCYSTEINE TRANSPORTER"/>
    <property type="match status" value="1"/>
</dbReference>
<organism evidence="8">
    <name type="scientific">Lentimicrobium saccharophilum</name>
    <dbReference type="NCBI Taxonomy" id="1678841"/>
    <lineage>
        <taxon>Bacteria</taxon>
        <taxon>Pseudomonadati</taxon>
        <taxon>Bacteroidota</taxon>
        <taxon>Bacteroidia</taxon>
        <taxon>Bacteroidales</taxon>
        <taxon>Lentimicrobiaceae</taxon>
        <taxon>Lentimicrobium</taxon>
    </lineage>
</organism>
<gene>
    <name evidence="8" type="ORF">TBC1_1213</name>
</gene>
<evidence type="ECO:0000256" key="1">
    <source>
        <dbReference type="ARBA" id="ARBA00004651"/>
    </source>
</evidence>
<feature type="transmembrane region" description="Helical" evidence="6">
    <location>
        <begin position="55"/>
        <end position="75"/>
    </location>
</feature>
<dbReference type="PANTHER" id="PTHR32322">
    <property type="entry name" value="INNER MEMBRANE TRANSPORTER"/>
    <property type="match status" value="1"/>
</dbReference>
<evidence type="ECO:0000256" key="2">
    <source>
        <dbReference type="ARBA" id="ARBA00022475"/>
    </source>
</evidence>
<proteinExistence type="predicted"/>
<keyword evidence="2" id="KW-1003">Cell membrane</keyword>